<feature type="domain" description="Reverse transcriptase" evidence="1">
    <location>
        <begin position="1"/>
        <end position="275"/>
    </location>
</feature>
<keyword evidence="3" id="KW-1185">Reference proteome</keyword>
<sequence length="275" mass="31468">KSFKSQPKKFWSFINNIKKSSGLPNSMSFNHKIADNGQEIVDLFSQYFSSVYKDTAPTNINFQPNIVQSIDSLNSLHIELLEVFNELDILSYKNAIGPDDLSPIFLFNCRFILAPPITYLFNFCLNSGSFPSSWKSTYIKPILKKAPQQHGFRNKKSCLTNLITIKHHIITSFSINQQTDVIYTDFEKAFDRVNHTLLINKLQEIGFANPLLSWFNSFLRQRTQFVKYKNFISEPINVISGVPQGDHLSPLLFNLFINDAVSSVTHSNILLFADD</sequence>
<dbReference type="AlphaFoldDB" id="A0A6G0VH01"/>
<dbReference type="InterPro" id="IPR043502">
    <property type="entry name" value="DNA/RNA_pol_sf"/>
</dbReference>
<dbReference type="PROSITE" id="PS50878">
    <property type="entry name" value="RT_POL"/>
    <property type="match status" value="1"/>
</dbReference>
<dbReference type="PANTHER" id="PTHR33332">
    <property type="entry name" value="REVERSE TRANSCRIPTASE DOMAIN-CONTAINING PROTEIN"/>
    <property type="match status" value="1"/>
</dbReference>
<organism evidence="2 3">
    <name type="scientific">Aphis craccivora</name>
    <name type="common">Cowpea aphid</name>
    <dbReference type="NCBI Taxonomy" id="307492"/>
    <lineage>
        <taxon>Eukaryota</taxon>
        <taxon>Metazoa</taxon>
        <taxon>Ecdysozoa</taxon>
        <taxon>Arthropoda</taxon>
        <taxon>Hexapoda</taxon>
        <taxon>Insecta</taxon>
        <taxon>Pterygota</taxon>
        <taxon>Neoptera</taxon>
        <taxon>Paraneoptera</taxon>
        <taxon>Hemiptera</taxon>
        <taxon>Sternorrhyncha</taxon>
        <taxon>Aphidomorpha</taxon>
        <taxon>Aphidoidea</taxon>
        <taxon>Aphididae</taxon>
        <taxon>Aphidini</taxon>
        <taxon>Aphis</taxon>
        <taxon>Aphis</taxon>
    </lineage>
</organism>
<comment type="caution">
    <text evidence="2">The sequence shown here is derived from an EMBL/GenBank/DDBJ whole genome shotgun (WGS) entry which is preliminary data.</text>
</comment>
<dbReference type="Proteomes" id="UP000478052">
    <property type="component" value="Unassembled WGS sequence"/>
</dbReference>
<protein>
    <submittedName>
        <fullName evidence="2">Reverse transcriptase domain-containing protein</fullName>
    </submittedName>
</protein>
<gene>
    <name evidence="2" type="ORF">FWK35_00037598</name>
</gene>
<reference evidence="2 3" key="1">
    <citation type="submission" date="2019-08" db="EMBL/GenBank/DDBJ databases">
        <title>Whole genome of Aphis craccivora.</title>
        <authorList>
            <person name="Voronova N.V."/>
            <person name="Shulinski R.S."/>
            <person name="Bandarenka Y.V."/>
            <person name="Zhorov D.G."/>
            <person name="Warner D."/>
        </authorList>
    </citation>
    <scope>NUCLEOTIDE SEQUENCE [LARGE SCALE GENOMIC DNA]</scope>
    <source>
        <strain evidence="2">180601</strain>
        <tissue evidence="2">Whole Body</tissue>
    </source>
</reference>
<keyword evidence="2" id="KW-0808">Transferase</keyword>
<evidence type="ECO:0000259" key="1">
    <source>
        <dbReference type="PROSITE" id="PS50878"/>
    </source>
</evidence>
<dbReference type="SUPFAM" id="SSF56672">
    <property type="entry name" value="DNA/RNA polymerases"/>
    <property type="match status" value="1"/>
</dbReference>
<evidence type="ECO:0000313" key="3">
    <source>
        <dbReference type="Proteomes" id="UP000478052"/>
    </source>
</evidence>
<name>A0A6G0VH01_APHCR</name>
<keyword evidence="2" id="KW-0548">Nucleotidyltransferase</keyword>
<accession>A0A6G0VH01</accession>
<dbReference type="InterPro" id="IPR000477">
    <property type="entry name" value="RT_dom"/>
</dbReference>
<dbReference type="EMBL" id="VUJU01017758">
    <property type="protein sequence ID" value="KAF0682168.1"/>
    <property type="molecule type" value="Genomic_DNA"/>
</dbReference>
<dbReference type="Pfam" id="PF00078">
    <property type="entry name" value="RVT_1"/>
    <property type="match status" value="1"/>
</dbReference>
<proteinExistence type="predicted"/>
<dbReference type="GO" id="GO:0003964">
    <property type="term" value="F:RNA-directed DNA polymerase activity"/>
    <property type="evidence" value="ECO:0007669"/>
    <property type="project" value="UniProtKB-KW"/>
</dbReference>
<keyword evidence="2" id="KW-0695">RNA-directed DNA polymerase</keyword>
<dbReference type="OrthoDB" id="6627636at2759"/>
<feature type="non-terminal residue" evidence="2">
    <location>
        <position position="275"/>
    </location>
</feature>
<feature type="non-terminal residue" evidence="2">
    <location>
        <position position="1"/>
    </location>
</feature>
<evidence type="ECO:0000313" key="2">
    <source>
        <dbReference type="EMBL" id="KAF0682168.1"/>
    </source>
</evidence>